<feature type="region of interest" description="Disordered" evidence="1">
    <location>
        <begin position="24"/>
        <end position="57"/>
    </location>
</feature>
<dbReference type="AlphaFoldDB" id="A0A195DU92"/>
<dbReference type="Proteomes" id="UP000078492">
    <property type="component" value="Unassembled WGS sequence"/>
</dbReference>
<evidence type="ECO:0000313" key="2">
    <source>
        <dbReference type="EMBL" id="KYN16109.1"/>
    </source>
</evidence>
<organism evidence="2 3">
    <name type="scientific">Trachymyrmex cornetzi</name>
    <dbReference type="NCBI Taxonomy" id="471704"/>
    <lineage>
        <taxon>Eukaryota</taxon>
        <taxon>Metazoa</taxon>
        <taxon>Ecdysozoa</taxon>
        <taxon>Arthropoda</taxon>
        <taxon>Hexapoda</taxon>
        <taxon>Insecta</taxon>
        <taxon>Pterygota</taxon>
        <taxon>Neoptera</taxon>
        <taxon>Endopterygota</taxon>
        <taxon>Hymenoptera</taxon>
        <taxon>Apocrita</taxon>
        <taxon>Aculeata</taxon>
        <taxon>Formicoidea</taxon>
        <taxon>Formicidae</taxon>
        <taxon>Myrmicinae</taxon>
        <taxon>Trachymyrmex</taxon>
    </lineage>
</organism>
<name>A0A195DU92_9HYME</name>
<evidence type="ECO:0000313" key="3">
    <source>
        <dbReference type="Proteomes" id="UP000078492"/>
    </source>
</evidence>
<sequence>MIKLNNICIQYTAWCRRDTATSLTHTPWSTRLGPARSQHRKSDEYKEQSTGLNDESTVLPRFQRAIDPPGEPLSSSIGRFWRRRMAGR</sequence>
<gene>
    <name evidence="2" type="ORF">ALC57_11634</name>
</gene>
<keyword evidence="3" id="KW-1185">Reference proteome</keyword>
<evidence type="ECO:0000256" key="1">
    <source>
        <dbReference type="SAM" id="MobiDB-lite"/>
    </source>
</evidence>
<proteinExistence type="predicted"/>
<protein>
    <submittedName>
        <fullName evidence="2">Uncharacterized protein</fullName>
    </submittedName>
</protein>
<accession>A0A195DU92</accession>
<reference evidence="2 3" key="1">
    <citation type="submission" date="2015-09" db="EMBL/GenBank/DDBJ databases">
        <title>Trachymyrmex cornetzi WGS genome.</title>
        <authorList>
            <person name="Nygaard S."/>
            <person name="Hu H."/>
            <person name="Boomsma J."/>
            <person name="Zhang G."/>
        </authorList>
    </citation>
    <scope>NUCLEOTIDE SEQUENCE [LARGE SCALE GENOMIC DNA]</scope>
    <source>
        <strain evidence="2">Tcor2-1</strain>
        <tissue evidence="2">Whole body</tissue>
    </source>
</reference>
<dbReference type="EMBL" id="KQ980419">
    <property type="protein sequence ID" value="KYN16109.1"/>
    <property type="molecule type" value="Genomic_DNA"/>
</dbReference>